<dbReference type="EMBL" id="KV442039">
    <property type="protein sequence ID" value="OAQ29718.1"/>
    <property type="molecule type" value="Genomic_DNA"/>
</dbReference>
<evidence type="ECO:0000313" key="3">
    <source>
        <dbReference type="Proteomes" id="UP000078512"/>
    </source>
</evidence>
<feature type="chain" id="PRO_5008276360" evidence="1">
    <location>
        <begin position="27"/>
        <end position="212"/>
    </location>
</feature>
<reference evidence="2 3" key="1">
    <citation type="submission" date="2016-05" db="EMBL/GenBank/DDBJ databases">
        <title>Genome sequencing reveals origins of a unique bacterial endosymbiosis in the earliest lineages of terrestrial Fungi.</title>
        <authorList>
            <consortium name="DOE Joint Genome Institute"/>
            <person name="Uehling J."/>
            <person name="Gryganskyi A."/>
            <person name="Hameed K."/>
            <person name="Tschaplinski T."/>
            <person name="Misztal P."/>
            <person name="Wu S."/>
            <person name="Desiro A."/>
            <person name="Vande Pol N."/>
            <person name="Du Z.-Y."/>
            <person name="Zienkiewicz A."/>
            <person name="Zienkiewicz K."/>
            <person name="Morin E."/>
            <person name="Tisserant E."/>
            <person name="Splivallo R."/>
            <person name="Hainaut M."/>
            <person name="Henrissat B."/>
            <person name="Ohm R."/>
            <person name="Kuo A."/>
            <person name="Yan J."/>
            <person name="Lipzen A."/>
            <person name="Nolan M."/>
            <person name="Labutti K."/>
            <person name="Barry K."/>
            <person name="Goldstein A."/>
            <person name="Labbe J."/>
            <person name="Schadt C."/>
            <person name="Tuskan G."/>
            <person name="Grigoriev I."/>
            <person name="Martin F."/>
            <person name="Vilgalys R."/>
            <person name="Bonito G."/>
        </authorList>
    </citation>
    <scope>NUCLEOTIDE SEQUENCE [LARGE SCALE GENOMIC DNA]</scope>
    <source>
        <strain evidence="2 3">AG-77</strain>
    </source>
</reference>
<organism evidence="2 3">
    <name type="scientific">Linnemannia elongata AG-77</name>
    <dbReference type="NCBI Taxonomy" id="1314771"/>
    <lineage>
        <taxon>Eukaryota</taxon>
        <taxon>Fungi</taxon>
        <taxon>Fungi incertae sedis</taxon>
        <taxon>Mucoromycota</taxon>
        <taxon>Mortierellomycotina</taxon>
        <taxon>Mortierellomycetes</taxon>
        <taxon>Mortierellales</taxon>
        <taxon>Mortierellaceae</taxon>
        <taxon>Linnemannia</taxon>
    </lineage>
</organism>
<dbReference type="OrthoDB" id="2423201at2759"/>
<evidence type="ECO:0000256" key="1">
    <source>
        <dbReference type="SAM" id="SignalP"/>
    </source>
</evidence>
<proteinExistence type="predicted"/>
<accession>A0A197JXP5</accession>
<name>A0A197JXP5_9FUNG</name>
<feature type="signal peptide" evidence="1">
    <location>
        <begin position="1"/>
        <end position="26"/>
    </location>
</feature>
<gene>
    <name evidence="2" type="ORF">K457DRAFT_18909</name>
</gene>
<sequence length="212" mass="22932">MYSRFFSRPLAAIVLSLGLLVQSIHADSLEFASPSPNTKIAAGDTVPVTYKVHHNGMAKLLWAKVHLMTEDGYDAGMGTIGTASRIEWQDSKSVSTEFEVPADLKAGKYVFHVYGSTEQPCEGSIDSSRKCEGILSEMVPVEIIEAAAVKEVLEEDTGKGKKGVLGSLLGLQLRKRSLYAGRDLGVHIGGSDYLLADGTADTKKMLYFFSLI</sequence>
<dbReference type="AlphaFoldDB" id="A0A197JXP5"/>
<keyword evidence="1" id="KW-0732">Signal</keyword>
<evidence type="ECO:0000313" key="2">
    <source>
        <dbReference type="EMBL" id="OAQ29718.1"/>
    </source>
</evidence>
<protein>
    <submittedName>
        <fullName evidence="2">Uncharacterized protein</fullName>
    </submittedName>
</protein>
<dbReference type="Proteomes" id="UP000078512">
    <property type="component" value="Unassembled WGS sequence"/>
</dbReference>
<keyword evidence="3" id="KW-1185">Reference proteome</keyword>